<organism evidence="6 7">
    <name type="scientific">Actinocatenispora rupis</name>
    <dbReference type="NCBI Taxonomy" id="519421"/>
    <lineage>
        <taxon>Bacteria</taxon>
        <taxon>Bacillati</taxon>
        <taxon>Actinomycetota</taxon>
        <taxon>Actinomycetes</taxon>
        <taxon>Micromonosporales</taxon>
        <taxon>Micromonosporaceae</taxon>
        <taxon>Actinocatenispora</taxon>
    </lineage>
</organism>
<feature type="transmembrane region" description="Helical" evidence="5">
    <location>
        <begin position="482"/>
        <end position="502"/>
    </location>
</feature>
<keyword evidence="2" id="KW-0067">ATP-binding</keyword>
<dbReference type="RefSeq" id="WP_203658361.1">
    <property type="nucleotide sequence ID" value="NZ_BAAAZM010000013.1"/>
</dbReference>
<dbReference type="InterPro" id="IPR043129">
    <property type="entry name" value="ATPase_NBD"/>
</dbReference>
<sequence>MSDTDQVLSIDYGTSNTVAVLRGRDGRPEPLLFDGSPLLASGVWLDDAGGLLTGRDALHSAGLDPARFEPNPKRRIDDGQLLLGSSVVPVVDAISAVLARVADEATRTAGRVPGRLRMTHPAGWGGPRRQALLDAAARAGLPAPELVAEPVAAAIYFTEVLDSPVRIGDHVVVYDLGGGTLDVAVVARTATGWDVVAVDGLDDLGGLDIDAMVVSCLAAGLPPESAGPWAQLMQPRTPQHRRAARTLWRDATAVKEMLSRTSTASIHLPLVDRDTHLTRGELEAAARPRLAEAAQLTRRLLDGAKVGPFGTGLFLVGGSSRIPLAAATLLEATRIAPTVLDRPEQVVAVGALHATPTASVPSTATTVAQNPEDQPSVATAPVAQTAILAASDAPERAESIALAASERSGAQVTALAASDPSESAAAAAVAVSDAAVRRSRVRGAGIRIAPALRRTAGGDASPEPSEDPPAEPLSAGRRRRTVVVAAVVVACLAVLAATSYGLGVFTSAGRWDAAPNACQTTHGSRFHSTFAAGHRASTYTAASSTCHLTYQSDPDSPEITEQPERPRLTVKIERFAHHRTSDGHTVARDALSGRKSDAASRGMVTAGGIPATGQDGYTVTSYDQQTDTAVCCLDNLIVTVTVAYAQRPGDLGTSAAASYADEIVRALHPPS</sequence>
<keyword evidence="7" id="KW-1185">Reference proteome</keyword>
<evidence type="ECO:0000313" key="7">
    <source>
        <dbReference type="Proteomes" id="UP000612808"/>
    </source>
</evidence>
<dbReference type="PANTHER" id="PTHR42749:SF1">
    <property type="entry name" value="CELL SHAPE-DETERMINING PROTEIN MREB"/>
    <property type="match status" value="1"/>
</dbReference>
<keyword evidence="5" id="KW-0472">Membrane</keyword>
<comment type="caution">
    <text evidence="6">The sequence shown here is derived from an EMBL/GenBank/DDBJ whole genome shotgun (WGS) entry which is preliminary data.</text>
</comment>
<dbReference type="Gene3D" id="3.30.420.40">
    <property type="match status" value="2"/>
</dbReference>
<keyword evidence="5" id="KW-1133">Transmembrane helix</keyword>
<keyword evidence="5" id="KW-0812">Transmembrane</keyword>
<dbReference type="SUPFAM" id="SSF53067">
    <property type="entry name" value="Actin-like ATPase domain"/>
    <property type="match status" value="2"/>
</dbReference>
<dbReference type="InterPro" id="IPR013126">
    <property type="entry name" value="Hsp_70_fam"/>
</dbReference>
<dbReference type="EMBL" id="BOMB01000019">
    <property type="protein sequence ID" value="GID12373.1"/>
    <property type="molecule type" value="Genomic_DNA"/>
</dbReference>
<proteinExistence type="predicted"/>
<name>A0A8J3JAD1_9ACTN</name>
<dbReference type="AlphaFoldDB" id="A0A8J3JAD1"/>
<keyword evidence="3" id="KW-0143">Chaperone</keyword>
<evidence type="ECO:0000313" key="6">
    <source>
        <dbReference type="EMBL" id="GID12373.1"/>
    </source>
</evidence>
<dbReference type="Gene3D" id="3.90.640.10">
    <property type="entry name" value="Actin, Chain A, domain 4"/>
    <property type="match status" value="1"/>
</dbReference>
<evidence type="ECO:0000256" key="2">
    <source>
        <dbReference type="ARBA" id="ARBA00022840"/>
    </source>
</evidence>
<feature type="region of interest" description="Disordered" evidence="4">
    <location>
        <begin position="452"/>
        <end position="476"/>
    </location>
</feature>
<dbReference type="PANTHER" id="PTHR42749">
    <property type="entry name" value="CELL SHAPE-DETERMINING PROTEIN MREB"/>
    <property type="match status" value="1"/>
</dbReference>
<evidence type="ECO:0000256" key="1">
    <source>
        <dbReference type="ARBA" id="ARBA00022741"/>
    </source>
</evidence>
<evidence type="ECO:0000256" key="4">
    <source>
        <dbReference type="SAM" id="MobiDB-lite"/>
    </source>
</evidence>
<dbReference type="PRINTS" id="PR00301">
    <property type="entry name" value="HEATSHOCK70"/>
</dbReference>
<evidence type="ECO:0008006" key="8">
    <source>
        <dbReference type="Google" id="ProtNLM"/>
    </source>
</evidence>
<protein>
    <recommendedName>
        <fullName evidence="8">Hsp70 protein</fullName>
    </recommendedName>
</protein>
<evidence type="ECO:0000256" key="5">
    <source>
        <dbReference type="SAM" id="Phobius"/>
    </source>
</evidence>
<reference evidence="6" key="1">
    <citation type="submission" date="2021-01" db="EMBL/GenBank/DDBJ databases">
        <title>Whole genome shotgun sequence of Actinocatenispora rupis NBRC 107355.</title>
        <authorList>
            <person name="Komaki H."/>
            <person name="Tamura T."/>
        </authorList>
    </citation>
    <scope>NUCLEOTIDE SEQUENCE</scope>
    <source>
        <strain evidence="6">NBRC 107355</strain>
    </source>
</reference>
<dbReference type="GO" id="GO:0005524">
    <property type="term" value="F:ATP binding"/>
    <property type="evidence" value="ECO:0007669"/>
    <property type="project" value="UniProtKB-KW"/>
</dbReference>
<keyword evidence="1" id="KW-0547">Nucleotide-binding</keyword>
<gene>
    <name evidence="6" type="ORF">Aru02nite_32620</name>
</gene>
<dbReference type="GO" id="GO:0140662">
    <property type="term" value="F:ATP-dependent protein folding chaperone"/>
    <property type="evidence" value="ECO:0007669"/>
    <property type="project" value="InterPro"/>
</dbReference>
<evidence type="ECO:0000256" key="3">
    <source>
        <dbReference type="ARBA" id="ARBA00023186"/>
    </source>
</evidence>
<dbReference type="Proteomes" id="UP000612808">
    <property type="component" value="Unassembled WGS sequence"/>
</dbReference>
<dbReference type="Pfam" id="PF00012">
    <property type="entry name" value="HSP70"/>
    <property type="match status" value="1"/>
</dbReference>
<accession>A0A8J3JAD1</accession>